<feature type="domain" description="Transforming acidic coiled-coil-containing protein C-terminal" evidence="7">
    <location>
        <begin position="2"/>
        <end position="48"/>
    </location>
</feature>
<dbReference type="Proteomes" id="UP000681967">
    <property type="component" value="Unassembled WGS sequence"/>
</dbReference>
<dbReference type="Proteomes" id="UP000681720">
    <property type="component" value="Unassembled WGS sequence"/>
</dbReference>
<feature type="non-terminal residue" evidence="8">
    <location>
        <position position="1"/>
    </location>
</feature>
<evidence type="ECO:0000256" key="4">
    <source>
        <dbReference type="ARBA" id="ARBA00023054"/>
    </source>
</evidence>
<evidence type="ECO:0000313" key="8">
    <source>
        <dbReference type="EMBL" id="CAF4459430.1"/>
    </source>
</evidence>
<reference evidence="8" key="1">
    <citation type="submission" date="2021-02" db="EMBL/GenBank/DDBJ databases">
        <authorList>
            <person name="Nowell W R."/>
        </authorList>
    </citation>
    <scope>NUCLEOTIDE SEQUENCE</scope>
</reference>
<proteinExistence type="inferred from homology"/>
<gene>
    <name evidence="8" type="ORF">BYL167_LOCUS34126</name>
    <name evidence="9" type="ORF">GIL414_LOCUS48198</name>
    <name evidence="10" type="ORF">GIL414_LOCUS49214</name>
    <name evidence="11" type="ORF">SMN809_LOCUS49255</name>
</gene>
<evidence type="ECO:0000259" key="7">
    <source>
        <dbReference type="Pfam" id="PF05010"/>
    </source>
</evidence>
<comment type="similarity">
    <text evidence="2">Belongs to the TACC family.</text>
</comment>
<dbReference type="Proteomes" id="UP000676336">
    <property type="component" value="Unassembled WGS sequence"/>
</dbReference>
<sequence length="54" mass="6314">SEIEGVQAQLRYAQLRVQSLEQEIKSVKQELEQKKKENIELTNICDELLATNKR</sequence>
<evidence type="ECO:0000256" key="3">
    <source>
        <dbReference type="ARBA" id="ARBA00022490"/>
    </source>
</evidence>
<keyword evidence="5" id="KW-0206">Cytoskeleton</keyword>
<organism evidence="8 12">
    <name type="scientific">Rotaria magnacalcarata</name>
    <dbReference type="NCBI Taxonomy" id="392030"/>
    <lineage>
        <taxon>Eukaryota</taxon>
        <taxon>Metazoa</taxon>
        <taxon>Spiralia</taxon>
        <taxon>Gnathifera</taxon>
        <taxon>Rotifera</taxon>
        <taxon>Eurotatoria</taxon>
        <taxon>Bdelloidea</taxon>
        <taxon>Philodinida</taxon>
        <taxon>Philodinidae</taxon>
        <taxon>Rotaria</taxon>
    </lineage>
</organism>
<dbReference type="EMBL" id="CAJOBI010160165">
    <property type="protein sequence ID" value="CAF4847828.1"/>
    <property type="molecule type" value="Genomic_DNA"/>
</dbReference>
<keyword evidence="3" id="KW-0963">Cytoplasm</keyword>
<evidence type="ECO:0000313" key="10">
    <source>
        <dbReference type="EMBL" id="CAF4847051.1"/>
    </source>
</evidence>
<keyword evidence="4 6" id="KW-0175">Coiled coil</keyword>
<dbReference type="InterPro" id="IPR007707">
    <property type="entry name" value="TACC_C"/>
</dbReference>
<dbReference type="Gene3D" id="1.20.5.1700">
    <property type="match status" value="1"/>
</dbReference>
<dbReference type="EMBL" id="CAJOBH010068306">
    <property type="protein sequence ID" value="CAF4459430.1"/>
    <property type="molecule type" value="Genomic_DNA"/>
</dbReference>
<comment type="caution">
    <text evidence="8">The sequence shown here is derived from an EMBL/GenBank/DDBJ whole genome shotgun (WGS) entry which is preliminary data.</text>
</comment>
<accession>A0A8S2WU41</accession>
<dbReference type="Pfam" id="PF05010">
    <property type="entry name" value="TACC_C"/>
    <property type="match status" value="1"/>
</dbReference>
<dbReference type="GO" id="GO:0005856">
    <property type="term" value="C:cytoskeleton"/>
    <property type="evidence" value="ECO:0007669"/>
    <property type="project" value="UniProtKB-SubCell"/>
</dbReference>
<dbReference type="EMBL" id="CAJOBJ010155619">
    <property type="protein sequence ID" value="CAF4825240.1"/>
    <property type="molecule type" value="Genomic_DNA"/>
</dbReference>
<dbReference type="AlphaFoldDB" id="A0A8S2WU41"/>
<evidence type="ECO:0000256" key="2">
    <source>
        <dbReference type="ARBA" id="ARBA00009423"/>
    </source>
</evidence>
<comment type="subcellular location">
    <subcellularLocation>
        <location evidence="1">Cytoplasm</location>
        <location evidence="1">Cytoskeleton</location>
    </subcellularLocation>
</comment>
<dbReference type="EMBL" id="CAJOBJ010161281">
    <property type="protein sequence ID" value="CAF4847051.1"/>
    <property type="molecule type" value="Genomic_DNA"/>
</dbReference>
<evidence type="ECO:0000313" key="12">
    <source>
        <dbReference type="Proteomes" id="UP000681967"/>
    </source>
</evidence>
<evidence type="ECO:0000256" key="1">
    <source>
        <dbReference type="ARBA" id="ARBA00004245"/>
    </source>
</evidence>
<feature type="coiled-coil region" evidence="6">
    <location>
        <begin position="3"/>
        <end position="51"/>
    </location>
</feature>
<protein>
    <recommendedName>
        <fullName evidence="7">Transforming acidic coiled-coil-containing protein C-terminal domain-containing protein</fullName>
    </recommendedName>
</protein>
<name>A0A8S2WU41_9BILA</name>
<evidence type="ECO:0000313" key="11">
    <source>
        <dbReference type="EMBL" id="CAF4847828.1"/>
    </source>
</evidence>
<evidence type="ECO:0000313" key="9">
    <source>
        <dbReference type="EMBL" id="CAF4825240.1"/>
    </source>
</evidence>
<evidence type="ECO:0000256" key="6">
    <source>
        <dbReference type="SAM" id="Coils"/>
    </source>
</evidence>
<evidence type="ECO:0000256" key="5">
    <source>
        <dbReference type="ARBA" id="ARBA00023212"/>
    </source>
</evidence>